<dbReference type="InterPro" id="IPR035986">
    <property type="entry name" value="PKD_dom_sf"/>
</dbReference>
<keyword evidence="2" id="KW-1185">Reference proteome</keyword>
<reference evidence="1" key="1">
    <citation type="submission" date="2021-12" db="EMBL/GenBank/DDBJ databases">
        <title>Discovery of the Pendulisporaceae a myxobacterial family with distinct sporulation behavior and unique specialized metabolism.</title>
        <authorList>
            <person name="Garcia R."/>
            <person name="Popoff A."/>
            <person name="Bader C.D."/>
            <person name="Loehr J."/>
            <person name="Walesch S."/>
            <person name="Walt C."/>
            <person name="Boldt J."/>
            <person name="Bunk B."/>
            <person name="Haeckl F.J.F.P.J."/>
            <person name="Gunesch A.P."/>
            <person name="Birkelbach J."/>
            <person name="Nuebel U."/>
            <person name="Pietschmann T."/>
            <person name="Bach T."/>
            <person name="Mueller R."/>
        </authorList>
    </citation>
    <scope>NUCLEOTIDE SEQUENCE</scope>
    <source>
        <strain evidence="1">MSr11367</strain>
    </source>
</reference>
<dbReference type="Proteomes" id="UP001374803">
    <property type="component" value="Chromosome"/>
</dbReference>
<name>A0ABZ2L3V1_9BACT</name>
<dbReference type="PROSITE" id="PS51257">
    <property type="entry name" value="PROKAR_LIPOPROTEIN"/>
    <property type="match status" value="1"/>
</dbReference>
<sequence length="121" mass="12586">MMSLARLVGIASIGTACLVGCSRGYGLNGSPLANAGAPQTVPLGSTVTLDGSRSWDPDGDDIFFFWSVAKEPAGSSLGEIRETTPTVKIHPAVAGEYEIQLVVTDYRNSAVGISEVKITVT</sequence>
<dbReference type="EMBL" id="CP089983">
    <property type="protein sequence ID" value="WXB05616.1"/>
    <property type="molecule type" value="Genomic_DNA"/>
</dbReference>
<dbReference type="InterPro" id="IPR013783">
    <property type="entry name" value="Ig-like_fold"/>
</dbReference>
<accession>A0ABZ2L3V1</accession>
<dbReference type="RefSeq" id="WP_394835262.1">
    <property type="nucleotide sequence ID" value="NZ_CP089929.1"/>
</dbReference>
<evidence type="ECO:0000313" key="2">
    <source>
        <dbReference type="Proteomes" id="UP001374803"/>
    </source>
</evidence>
<protein>
    <submittedName>
        <fullName evidence="1">PKD domain-containing protein</fullName>
    </submittedName>
</protein>
<dbReference type="SUPFAM" id="SSF49299">
    <property type="entry name" value="PKD domain"/>
    <property type="match status" value="1"/>
</dbReference>
<gene>
    <name evidence="1" type="ORF">LVJ94_53065</name>
</gene>
<evidence type="ECO:0000313" key="1">
    <source>
        <dbReference type="EMBL" id="WXB05616.1"/>
    </source>
</evidence>
<organism evidence="1 2">
    <name type="scientific">Pendulispora rubella</name>
    <dbReference type="NCBI Taxonomy" id="2741070"/>
    <lineage>
        <taxon>Bacteria</taxon>
        <taxon>Pseudomonadati</taxon>
        <taxon>Myxococcota</taxon>
        <taxon>Myxococcia</taxon>
        <taxon>Myxococcales</taxon>
        <taxon>Sorangiineae</taxon>
        <taxon>Pendulisporaceae</taxon>
        <taxon>Pendulispora</taxon>
    </lineage>
</organism>
<dbReference type="Pfam" id="PF22352">
    <property type="entry name" value="K319L-like_PKD"/>
    <property type="match status" value="1"/>
</dbReference>
<proteinExistence type="predicted"/>
<dbReference type="Gene3D" id="2.60.40.10">
    <property type="entry name" value="Immunoglobulins"/>
    <property type="match status" value="1"/>
</dbReference>